<gene>
    <name evidence="1" type="ORF">SAY87_027307</name>
</gene>
<protein>
    <submittedName>
        <fullName evidence="1">Uncharacterized protein</fullName>
    </submittedName>
</protein>
<dbReference type="EMBL" id="JAXIOK010000018">
    <property type="protein sequence ID" value="KAK4749858.1"/>
    <property type="molecule type" value="Genomic_DNA"/>
</dbReference>
<evidence type="ECO:0000313" key="2">
    <source>
        <dbReference type="Proteomes" id="UP001345219"/>
    </source>
</evidence>
<proteinExistence type="predicted"/>
<reference evidence="1 2" key="1">
    <citation type="journal article" date="2023" name="Hortic Res">
        <title>Pangenome of water caltrop reveals structural variations and asymmetric subgenome divergence after allopolyploidization.</title>
        <authorList>
            <person name="Zhang X."/>
            <person name="Chen Y."/>
            <person name="Wang L."/>
            <person name="Yuan Y."/>
            <person name="Fang M."/>
            <person name="Shi L."/>
            <person name="Lu R."/>
            <person name="Comes H.P."/>
            <person name="Ma Y."/>
            <person name="Chen Y."/>
            <person name="Huang G."/>
            <person name="Zhou Y."/>
            <person name="Zheng Z."/>
            <person name="Qiu Y."/>
        </authorList>
    </citation>
    <scope>NUCLEOTIDE SEQUENCE [LARGE SCALE GENOMIC DNA]</scope>
    <source>
        <tissue evidence="1">Roots</tissue>
    </source>
</reference>
<dbReference type="Proteomes" id="UP001345219">
    <property type="component" value="Chromosome 21"/>
</dbReference>
<evidence type="ECO:0000313" key="1">
    <source>
        <dbReference type="EMBL" id="KAK4749858.1"/>
    </source>
</evidence>
<keyword evidence="2" id="KW-1185">Reference proteome</keyword>
<name>A0AAN7JMH8_9MYRT</name>
<dbReference type="AlphaFoldDB" id="A0AAN7JMH8"/>
<comment type="caution">
    <text evidence="1">The sequence shown here is derived from an EMBL/GenBank/DDBJ whole genome shotgun (WGS) entry which is preliminary data.</text>
</comment>
<accession>A0AAN7JMH8</accession>
<sequence>MQNSDHNMNDLVPWQVAQWRPPKNKQQELLYYDPDEELDELMNVVIYGAKLVNAFSFGQKMNVSHMEQKLVNAFSVGQMMNVSHIWSKNDPDDLMNVVIYRAKLVNALMDQLDELMNVAIYGAKLVSAALIDVALNHLSTAASLWADINALSLYDK</sequence>
<organism evidence="1 2">
    <name type="scientific">Trapa incisa</name>
    <dbReference type="NCBI Taxonomy" id="236973"/>
    <lineage>
        <taxon>Eukaryota</taxon>
        <taxon>Viridiplantae</taxon>
        <taxon>Streptophyta</taxon>
        <taxon>Embryophyta</taxon>
        <taxon>Tracheophyta</taxon>
        <taxon>Spermatophyta</taxon>
        <taxon>Magnoliopsida</taxon>
        <taxon>eudicotyledons</taxon>
        <taxon>Gunneridae</taxon>
        <taxon>Pentapetalae</taxon>
        <taxon>rosids</taxon>
        <taxon>malvids</taxon>
        <taxon>Myrtales</taxon>
        <taxon>Lythraceae</taxon>
        <taxon>Trapa</taxon>
    </lineage>
</organism>